<sequence length="116" mass="13337">MALIDVAKILFLRFSTTTNNGSKHAVIRDERLRRACERLEEAAEKAKRLKDECDVNFAIRNAFPTDRIIWIGFIMNLADLTIKQLQIISKTREKIKDKAAQLSALRAKERELQLPA</sequence>
<accession>A0AA42AYK5</accession>
<reference evidence="3" key="1">
    <citation type="submission" date="2022-03" db="EMBL/GenBank/DDBJ databases">
        <title>A functionally conserved STORR gene fusion in Papaver species that diverged 16.8 million years ago.</title>
        <authorList>
            <person name="Catania T."/>
        </authorList>
    </citation>
    <scope>NUCLEOTIDE SEQUENCE</scope>
    <source>
        <strain evidence="3">S-191538</strain>
    </source>
</reference>
<dbReference type="Proteomes" id="UP001177140">
    <property type="component" value="Unassembled WGS sequence"/>
</dbReference>
<evidence type="ECO:0000256" key="1">
    <source>
        <dbReference type="SAM" id="Coils"/>
    </source>
</evidence>
<organism evidence="3 4">
    <name type="scientific">Papaver nudicaule</name>
    <name type="common">Iceland poppy</name>
    <dbReference type="NCBI Taxonomy" id="74823"/>
    <lineage>
        <taxon>Eukaryota</taxon>
        <taxon>Viridiplantae</taxon>
        <taxon>Streptophyta</taxon>
        <taxon>Embryophyta</taxon>
        <taxon>Tracheophyta</taxon>
        <taxon>Spermatophyta</taxon>
        <taxon>Magnoliopsida</taxon>
        <taxon>Ranunculales</taxon>
        <taxon>Papaveraceae</taxon>
        <taxon>Papaveroideae</taxon>
        <taxon>Papaver</taxon>
    </lineage>
</organism>
<evidence type="ECO:0000313" key="4">
    <source>
        <dbReference type="Proteomes" id="UP001177140"/>
    </source>
</evidence>
<dbReference type="EMBL" id="JAJJMA010190482">
    <property type="protein sequence ID" value="MCL7038432.1"/>
    <property type="molecule type" value="Genomic_DNA"/>
</dbReference>
<dbReference type="AlphaFoldDB" id="A0AA42AYK5"/>
<dbReference type="EMBL" id="JAJJMA010251583">
    <property type="protein sequence ID" value="MCL7043876.1"/>
    <property type="molecule type" value="Genomic_DNA"/>
</dbReference>
<evidence type="ECO:0000313" key="3">
    <source>
        <dbReference type="EMBL" id="MCL7043876.1"/>
    </source>
</evidence>
<feature type="coiled-coil region" evidence="1">
    <location>
        <begin position="29"/>
        <end position="56"/>
    </location>
</feature>
<proteinExistence type="predicted"/>
<name>A0AA42AYK5_PAPNU</name>
<keyword evidence="4" id="KW-1185">Reference proteome</keyword>
<evidence type="ECO:0000313" key="2">
    <source>
        <dbReference type="EMBL" id="MCL7038432.1"/>
    </source>
</evidence>
<protein>
    <submittedName>
        <fullName evidence="3">Uncharacterized protein</fullName>
    </submittedName>
</protein>
<comment type="caution">
    <text evidence="3">The sequence shown here is derived from an EMBL/GenBank/DDBJ whole genome shotgun (WGS) entry which is preliminary data.</text>
</comment>
<keyword evidence="1" id="KW-0175">Coiled coil</keyword>
<gene>
    <name evidence="2" type="ORF">MKW94_005054</name>
    <name evidence="3" type="ORF">MKW94_005523</name>
</gene>